<protein>
    <submittedName>
        <fullName evidence="2">Uncharacterized protein</fullName>
    </submittedName>
</protein>
<proteinExistence type="predicted"/>
<feature type="compositionally biased region" description="Polar residues" evidence="1">
    <location>
        <begin position="40"/>
        <end position="51"/>
    </location>
</feature>
<organism evidence="2 3">
    <name type="scientific">Acinetobacter chengduensis</name>
    <dbReference type="NCBI Taxonomy" id="2420890"/>
    <lineage>
        <taxon>Bacteria</taxon>
        <taxon>Pseudomonadati</taxon>
        <taxon>Pseudomonadota</taxon>
        <taxon>Gammaproteobacteria</taxon>
        <taxon>Moraxellales</taxon>
        <taxon>Moraxellaceae</taxon>
        <taxon>Acinetobacter</taxon>
    </lineage>
</organism>
<dbReference type="Proteomes" id="UP000280271">
    <property type="component" value="Unassembled WGS sequence"/>
</dbReference>
<evidence type="ECO:0000313" key="2">
    <source>
        <dbReference type="EMBL" id="RLL17993.1"/>
    </source>
</evidence>
<gene>
    <name evidence="2" type="ORF">D9K81_16210</name>
</gene>
<keyword evidence="3" id="KW-1185">Reference proteome</keyword>
<sequence>MACEGCEQRRLKLKAMYDNSKESITKAISRLTNRDRKAEQSSVAAEQSVDSDSGDTEQSDTRAVASVKSRRGRAKPT</sequence>
<evidence type="ECO:0000313" key="3">
    <source>
        <dbReference type="Proteomes" id="UP000280271"/>
    </source>
</evidence>
<name>A0ABX9TSD5_9GAMM</name>
<feature type="compositionally biased region" description="Basic residues" evidence="1">
    <location>
        <begin position="68"/>
        <end position="77"/>
    </location>
</feature>
<comment type="caution">
    <text evidence="2">The sequence shown here is derived from an EMBL/GenBank/DDBJ whole genome shotgun (WGS) entry which is preliminary data.</text>
</comment>
<dbReference type="EMBL" id="RCHC01000025">
    <property type="protein sequence ID" value="RLL17993.1"/>
    <property type="molecule type" value="Genomic_DNA"/>
</dbReference>
<reference evidence="2 3" key="1">
    <citation type="submission" date="2018-09" db="EMBL/GenBank/DDBJ databases">
        <title>The draft genome of Acinetobacter sp. strains.</title>
        <authorList>
            <person name="Qin J."/>
            <person name="Feng Y."/>
            <person name="Zong Z."/>
        </authorList>
    </citation>
    <scope>NUCLEOTIDE SEQUENCE [LARGE SCALE GENOMIC DNA]</scope>
    <source>
        <strain evidence="2 3">WCHAc060005</strain>
    </source>
</reference>
<feature type="region of interest" description="Disordered" evidence="1">
    <location>
        <begin position="29"/>
        <end position="77"/>
    </location>
</feature>
<evidence type="ECO:0000256" key="1">
    <source>
        <dbReference type="SAM" id="MobiDB-lite"/>
    </source>
</evidence>
<accession>A0ABX9TSD5</accession>